<name>A0A0A6RNT3_9GAMM</name>
<organism evidence="2 3">
    <name type="scientific">Candidatus Thiomargarita nelsonii</name>
    <dbReference type="NCBI Taxonomy" id="1003181"/>
    <lineage>
        <taxon>Bacteria</taxon>
        <taxon>Pseudomonadati</taxon>
        <taxon>Pseudomonadota</taxon>
        <taxon>Gammaproteobacteria</taxon>
        <taxon>Thiotrichales</taxon>
        <taxon>Thiotrichaceae</taxon>
        <taxon>Thiomargarita</taxon>
    </lineage>
</organism>
<dbReference type="AlphaFoldDB" id="A0A0A6RNT3"/>
<dbReference type="Proteomes" id="UP000030428">
    <property type="component" value="Unassembled WGS sequence"/>
</dbReference>
<evidence type="ECO:0000313" key="3">
    <source>
        <dbReference type="Proteomes" id="UP000030428"/>
    </source>
</evidence>
<reference evidence="2 3" key="1">
    <citation type="journal article" date="2016" name="Front. Microbiol.">
        <title>Single-Cell (Meta-)Genomics of a Dimorphic Candidatus Thiomargarita nelsonii Reveals Genomic Plasticity.</title>
        <authorList>
            <person name="Flood B.E."/>
            <person name="Fliss P."/>
            <person name="Jones D.S."/>
            <person name="Dick G.J."/>
            <person name="Jain S."/>
            <person name="Kaster A.K."/>
            <person name="Winkel M."/>
            <person name="Mussmann M."/>
            <person name="Bailey J."/>
        </authorList>
    </citation>
    <scope>NUCLEOTIDE SEQUENCE [LARGE SCALE GENOMIC DNA]</scope>
    <source>
        <strain evidence="2">Hydrate Ridge</strain>
    </source>
</reference>
<evidence type="ECO:0000256" key="1">
    <source>
        <dbReference type="SAM" id="MobiDB-lite"/>
    </source>
</evidence>
<sequence length="490" mass="55933">MGLFALIVSSITVAVISAMDQFGQWQNHKEITASILQGDETAIKTLEGSAPEIQKQILDDEEVKNALVRFYIQQTENPLSVISETYDDAIEGEILNGELVYRTLMAHYYEQIDVEVEGDNFKQAFLMLDTLKNAYPHSKEWTDKEQDLQNKKQQRLALLIQKYTECLEQTLAPLLERTHCMVEARQKIERVGIEHRLPTDSNLPIMYADEIKQALGEKNYEHAETLLLDWQNLLPESSEQRELLQKRLALHQQRQNIIADLTDYDNQKVMKRLTQLIIAPDLENEVLQIPEVQKNLLKYHLKKALVLMTETEIEPLTKVRLKTLLAQAPRQAQSRPWYATQNVAELLQECQAHFQAKRLTSGQEGTALDCYRAVLKKEPGNRDALKGLQAIEKRYKAWAETALQENKPDKVKVFIANLKKVNPNSQSLAPLRQALEGTQVQQEAKLSPPPPPAASPTCEDCNCSTLLRQLSVGLKPLTAEENDFFQNQCR</sequence>
<keyword evidence="3" id="KW-1185">Reference proteome</keyword>
<dbReference type="EMBL" id="JSZA02000105">
    <property type="protein sequence ID" value="KHD05491.2"/>
    <property type="molecule type" value="Genomic_DNA"/>
</dbReference>
<proteinExistence type="predicted"/>
<gene>
    <name evidence="2" type="ORF">PN36_22460</name>
</gene>
<accession>A0A0A6RNT3</accession>
<evidence type="ECO:0000313" key="2">
    <source>
        <dbReference type="EMBL" id="KHD05491.2"/>
    </source>
</evidence>
<protein>
    <submittedName>
        <fullName evidence="2">Uncharacterized protein</fullName>
    </submittedName>
</protein>
<feature type="region of interest" description="Disordered" evidence="1">
    <location>
        <begin position="437"/>
        <end position="458"/>
    </location>
</feature>
<comment type="caution">
    <text evidence="2">The sequence shown here is derived from an EMBL/GenBank/DDBJ whole genome shotgun (WGS) entry which is preliminary data.</text>
</comment>